<evidence type="ECO:0000256" key="4">
    <source>
        <dbReference type="ARBA" id="ARBA00022989"/>
    </source>
</evidence>
<feature type="transmembrane region" description="Helical" evidence="6">
    <location>
        <begin position="178"/>
        <end position="199"/>
    </location>
</feature>
<dbReference type="InterPro" id="IPR001123">
    <property type="entry name" value="LeuE-type"/>
</dbReference>
<evidence type="ECO:0000256" key="5">
    <source>
        <dbReference type="ARBA" id="ARBA00023136"/>
    </source>
</evidence>
<dbReference type="GO" id="GO:0005886">
    <property type="term" value="C:plasma membrane"/>
    <property type="evidence" value="ECO:0007669"/>
    <property type="project" value="UniProtKB-SubCell"/>
</dbReference>
<organism evidence="7 8">
    <name type="scientific">Aeromicrobium marinum DSM 15272</name>
    <dbReference type="NCBI Taxonomy" id="585531"/>
    <lineage>
        <taxon>Bacteria</taxon>
        <taxon>Bacillati</taxon>
        <taxon>Actinomycetota</taxon>
        <taxon>Actinomycetes</taxon>
        <taxon>Propionibacteriales</taxon>
        <taxon>Nocardioidaceae</taxon>
        <taxon>Aeromicrobium</taxon>
    </lineage>
</organism>
<keyword evidence="2" id="KW-1003">Cell membrane</keyword>
<protein>
    <submittedName>
        <fullName evidence="7">L-lysine exporter</fullName>
    </submittedName>
</protein>
<feature type="transmembrane region" description="Helical" evidence="6">
    <location>
        <begin position="146"/>
        <end position="166"/>
    </location>
</feature>
<feature type="transmembrane region" description="Helical" evidence="6">
    <location>
        <begin position="6"/>
        <end position="26"/>
    </location>
</feature>
<reference evidence="7" key="1">
    <citation type="submission" date="2010-08" db="EMBL/GenBank/DDBJ databases">
        <authorList>
            <person name="Muzny D."/>
            <person name="Qin X."/>
            <person name="Buhay C."/>
            <person name="Dugan-Rocha S."/>
            <person name="Ding Y."/>
            <person name="Chen G."/>
            <person name="Hawes A."/>
            <person name="Holder M."/>
            <person name="Jhangiani S."/>
            <person name="Johnson A."/>
            <person name="Khan Z."/>
            <person name="Li Z."/>
            <person name="Liu W."/>
            <person name="Liu X."/>
            <person name="Perez L."/>
            <person name="Shen H."/>
            <person name="Wang Q."/>
            <person name="Watt J."/>
            <person name="Xi L."/>
            <person name="Xin Y."/>
            <person name="Zhou J."/>
            <person name="Deng J."/>
            <person name="Jiang H."/>
            <person name="Liu Y."/>
            <person name="Qu J."/>
            <person name="Song X.-Z."/>
            <person name="Zhang L."/>
            <person name="Villasana D."/>
            <person name="Johnson A."/>
            <person name="Liu J."/>
            <person name="Liyanage D."/>
            <person name="Lorensuhewa L."/>
            <person name="Robinson T."/>
            <person name="Song A."/>
            <person name="Song B.-B."/>
            <person name="Dinh H."/>
            <person name="Thornton R."/>
            <person name="Coyle M."/>
            <person name="Francisco L."/>
            <person name="Jackson L."/>
            <person name="Javaid M."/>
            <person name="Korchina V."/>
            <person name="Kovar C."/>
            <person name="Mata R."/>
            <person name="Mathew T."/>
            <person name="Ngo R."/>
            <person name="Nguyen L."/>
            <person name="Nguyen N."/>
            <person name="Okwuonu G."/>
            <person name="Ongeri F."/>
            <person name="Pham C."/>
            <person name="Simmons D."/>
            <person name="Wilczek-Boney K."/>
            <person name="Hale W."/>
            <person name="Jakkamsetti A."/>
            <person name="Pham P."/>
            <person name="Ruth R."/>
            <person name="San Lucas F."/>
            <person name="Warren J."/>
            <person name="Zhang J."/>
            <person name="Zhao Z."/>
            <person name="Zhou C."/>
            <person name="Zhu D."/>
            <person name="Lee S."/>
            <person name="Bess C."/>
            <person name="Blankenburg K."/>
            <person name="Forbes L."/>
            <person name="Fu Q."/>
            <person name="Gubbala S."/>
            <person name="Hirani K."/>
            <person name="Jayaseelan J.C."/>
            <person name="Lara F."/>
            <person name="Munidasa M."/>
            <person name="Palculict T."/>
            <person name="Patil S."/>
            <person name="Pu L.-L."/>
            <person name="Saada N."/>
            <person name="Tang L."/>
            <person name="Weissenberger G."/>
            <person name="Zhu Y."/>
            <person name="Hemphill L."/>
            <person name="Shang Y."/>
            <person name="Youmans B."/>
            <person name="Ayvaz T."/>
            <person name="Ross M."/>
            <person name="Santibanez J."/>
            <person name="Aqrawi P."/>
            <person name="Gross S."/>
            <person name="Joshi V."/>
            <person name="Fowler G."/>
            <person name="Nazareth L."/>
            <person name="Reid J."/>
            <person name="Worley K."/>
            <person name="Petrosino J."/>
            <person name="Highlander S."/>
            <person name="Gibbs R."/>
        </authorList>
    </citation>
    <scope>NUCLEOTIDE SEQUENCE [LARGE SCALE GENOMIC DNA]</scope>
    <source>
        <strain evidence="7">DSM 15272</strain>
    </source>
</reference>
<dbReference type="AlphaFoldDB" id="E2S8L3"/>
<accession>E2S8L3</accession>
<dbReference type="Pfam" id="PF01810">
    <property type="entry name" value="LysE"/>
    <property type="match status" value="1"/>
</dbReference>
<dbReference type="GO" id="GO:0015171">
    <property type="term" value="F:amino acid transmembrane transporter activity"/>
    <property type="evidence" value="ECO:0007669"/>
    <property type="project" value="TreeGrafter"/>
</dbReference>
<keyword evidence="4 6" id="KW-1133">Transmembrane helix</keyword>
<sequence length="201" mass="20723">MIALVVSGFATGLSLIVAIGAQNAFVLRQGIRREHVGVVVAICVVADAALILAGVAGIGTLVERAPAVLEVVRVAGVVFLLGYAALALRRAVRPGVLRAGDTTTPTRRGTAVATVLALTLLNPHVYLDTVLLLGSIASTHGSDGRWWFATGAVLGSTVWFVALGFGARWLAPVFARPAAWRVLDGAIAVVMVLIAVSVARG</sequence>
<evidence type="ECO:0000256" key="6">
    <source>
        <dbReference type="SAM" id="Phobius"/>
    </source>
</evidence>
<keyword evidence="5 6" id="KW-0472">Membrane</keyword>
<evidence type="ECO:0000313" key="7">
    <source>
        <dbReference type="EMBL" id="EFQ84518.1"/>
    </source>
</evidence>
<feature type="transmembrane region" description="Helical" evidence="6">
    <location>
        <begin position="38"/>
        <end position="61"/>
    </location>
</feature>
<name>E2S8L3_9ACTN</name>
<dbReference type="RefSeq" id="WP_007079250.1">
    <property type="nucleotide sequence ID" value="NZ_CM001024.1"/>
</dbReference>
<gene>
    <name evidence="7" type="primary">lysE</name>
    <name evidence="7" type="ORF">HMPREF0063_10370</name>
</gene>
<evidence type="ECO:0000256" key="2">
    <source>
        <dbReference type="ARBA" id="ARBA00022475"/>
    </source>
</evidence>
<dbReference type="eggNOG" id="COG1279">
    <property type="taxonomic scope" value="Bacteria"/>
</dbReference>
<evidence type="ECO:0000313" key="8">
    <source>
        <dbReference type="Proteomes" id="UP000003111"/>
    </source>
</evidence>
<comment type="subcellular location">
    <subcellularLocation>
        <location evidence="1">Cell membrane</location>
        <topology evidence="1">Multi-pass membrane protein</topology>
    </subcellularLocation>
</comment>
<dbReference type="PANTHER" id="PTHR30086:SF20">
    <property type="entry name" value="ARGININE EXPORTER PROTEIN ARGO-RELATED"/>
    <property type="match status" value="1"/>
</dbReference>
<feature type="transmembrane region" description="Helical" evidence="6">
    <location>
        <begin position="67"/>
        <end position="88"/>
    </location>
</feature>
<feature type="transmembrane region" description="Helical" evidence="6">
    <location>
        <begin position="109"/>
        <end position="126"/>
    </location>
</feature>
<dbReference type="EMBL" id="ACLF03000002">
    <property type="protein sequence ID" value="EFQ84518.1"/>
    <property type="molecule type" value="Genomic_DNA"/>
</dbReference>
<keyword evidence="3 6" id="KW-0812">Transmembrane</keyword>
<evidence type="ECO:0000256" key="3">
    <source>
        <dbReference type="ARBA" id="ARBA00022692"/>
    </source>
</evidence>
<keyword evidence="8" id="KW-1185">Reference proteome</keyword>
<dbReference type="HOGENOM" id="CLU_087840_0_0_11"/>
<evidence type="ECO:0000256" key="1">
    <source>
        <dbReference type="ARBA" id="ARBA00004651"/>
    </source>
</evidence>
<proteinExistence type="predicted"/>
<comment type="caution">
    <text evidence="7">The sequence shown here is derived from an EMBL/GenBank/DDBJ whole genome shotgun (WGS) entry which is preliminary data.</text>
</comment>
<dbReference type="Proteomes" id="UP000003111">
    <property type="component" value="Unassembled WGS sequence"/>
</dbReference>
<dbReference type="PANTHER" id="PTHR30086">
    <property type="entry name" value="ARGININE EXPORTER PROTEIN ARGO"/>
    <property type="match status" value="1"/>
</dbReference>